<dbReference type="Pfam" id="PF00067">
    <property type="entry name" value="p450"/>
    <property type="match status" value="1"/>
</dbReference>
<dbReference type="GO" id="GO:0016705">
    <property type="term" value="F:oxidoreductase activity, acting on paired donors, with incorporation or reduction of molecular oxygen"/>
    <property type="evidence" value="ECO:0007669"/>
    <property type="project" value="InterPro"/>
</dbReference>
<evidence type="ECO:0000313" key="8">
    <source>
        <dbReference type="EMBL" id="SHG16767.1"/>
    </source>
</evidence>
<dbReference type="AlphaFoldDB" id="A0A1M5HLG7"/>
<dbReference type="GO" id="GO:0020037">
    <property type="term" value="F:heme binding"/>
    <property type="evidence" value="ECO:0007669"/>
    <property type="project" value="InterPro"/>
</dbReference>
<organism evidence="8 9">
    <name type="scientific">Flavobacterium segetis</name>
    <dbReference type="NCBI Taxonomy" id="271157"/>
    <lineage>
        <taxon>Bacteria</taxon>
        <taxon>Pseudomonadati</taxon>
        <taxon>Bacteroidota</taxon>
        <taxon>Flavobacteriia</taxon>
        <taxon>Flavobacteriales</taxon>
        <taxon>Flavobacteriaceae</taxon>
        <taxon>Flavobacterium</taxon>
    </lineage>
</organism>
<evidence type="ECO:0000256" key="7">
    <source>
        <dbReference type="RuleBase" id="RU000461"/>
    </source>
</evidence>
<keyword evidence="2 7" id="KW-0349">Heme</keyword>
<keyword evidence="3 7" id="KW-0479">Metal-binding</keyword>
<evidence type="ECO:0000256" key="2">
    <source>
        <dbReference type="ARBA" id="ARBA00022617"/>
    </source>
</evidence>
<comment type="similarity">
    <text evidence="1 7">Belongs to the cytochrome P450 family.</text>
</comment>
<evidence type="ECO:0000256" key="5">
    <source>
        <dbReference type="ARBA" id="ARBA00023004"/>
    </source>
</evidence>
<keyword evidence="5 7" id="KW-0408">Iron</keyword>
<dbReference type="OrthoDB" id="9801155at2"/>
<evidence type="ECO:0008006" key="10">
    <source>
        <dbReference type="Google" id="ProtNLM"/>
    </source>
</evidence>
<dbReference type="InterPro" id="IPR017972">
    <property type="entry name" value="Cyt_P450_CS"/>
</dbReference>
<dbReference type="InterPro" id="IPR002397">
    <property type="entry name" value="Cyt_P450_B"/>
</dbReference>
<dbReference type="InterPro" id="IPR001128">
    <property type="entry name" value="Cyt_P450"/>
</dbReference>
<keyword evidence="9" id="KW-1185">Reference proteome</keyword>
<dbReference type="GO" id="GO:0004497">
    <property type="term" value="F:monooxygenase activity"/>
    <property type="evidence" value="ECO:0007669"/>
    <property type="project" value="UniProtKB-KW"/>
</dbReference>
<dbReference type="PANTHER" id="PTHR46696:SF6">
    <property type="entry name" value="P450, PUTATIVE (EUROFUNG)-RELATED"/>
    <property type="match status" value="1"/>
</dbReference>
<dbReference type="GO" id="GO:0005506">
    <property type="term" value="F:iron ion binding"/>
    <property type="evidence" value="ECO:0007669"/>
    <property type="project" value="InterPro"/>
</dbReference>
<evidence type="ECO:0000256" key="4">
    <source>
        <dbReference type="ARBA" id="ARBA00023002"/>
    </source>
</evidence>
<dbReference type="SUPFAM" id="SSF48264">
    <property type="entry name" value="Cytochrome P450"/>
    <property type="match status" value="1"/>
</dbReference>
<dbReference type="FunFam" id="1.10.630.10:FF:000018">
    <property type="entry name" value="Cytochrome P450 monooxygenase"/>
    <property type="match status" value="1"/>
</dbReference>
<dbReference type="Proteomes" id="UP000184036">
    <property type="component" value="Unassembled WGS sequence"/>
</dbReference>
<dbReference type="EMBL" id="FQWE01000005">
    <property type="protein sequence ID" value="SHG16767.1"/>
    <property type="molecule type" value="Genomic_DNA"/>
</dbReference>
<accession>A0A1M5HLG7</accession>
<sequence length="410" mass="46826">MQAPSGCPFMNKEEFNPFDLSNPFPQYKEFREEKPVFFSGELGYYVVSRYEDVKAVFSNWKTYTSQNAQSPFKPISPVAKALMEEQGLVGLSGLSGRIPPDHTRIRRIVSMAFSLKRIKKLEPKIRDLAIEMITKFKDDGEAEIVKQLAYDLPALVIFMLLGVPENDVQKVKSWAESRLLMTWGNLSDEDQLIHAQNMINYWNYCQEMVALRKVNPTDDLPGDLIRLQEEGHEITDHEIATICYSQLFAGHETTTTLITNGTRELLAHPESWKAICEHPELIPNAIEEVLRYSPSIVSWRRRALEDSVIGGVEIPANSNLLLLMGSANRDESNFDDGEQFDIQRENSKDHLSFGYGIHFCLGSPLAKLEFKTVLEELTRLVPTMKLKENQEFKFAENTSFRAPTALEVKW</sequence>
<protein>
    <recommendedName>
        <fullName evidence="10">Cytochrome P450</fullName>
    </recommendedName>
</protein>
<name>A0A1M5HLG7_9FLAO</name>
<dbReference type="STRING" id="271157.SAMN05444396_105173"/>
<dbReference type="PANTHER" id="PTHR46696">
    <property type="entry name" value="P450, PUTATIVE (EUROFUNG)-RELATED"/>
    <property type="match status" value="1"/>
</dbReference>
<evidence type="ECO:0000256" key="1">
    <source>
        <dbReference type="ARBA" id="ARBA00010617"/>
    </source>
</evidence>
<dbReference type="PRINTS" id="PR00385">
    <property type="entry name" value="P450"/>
</dbReference>
<dbReference type="CDD" id="cd11078">
    <property type="entry name" value="CYP130-like"/>
    <property type="match status" value="1"/>
</dbReference>
<keyword evidence="6 7" id="KW-0503">Monooxygenase</keyword>
<reference evidence="9" key="1">
    <citation type="submission" date="2016-11" db="EMBL/GenBank/DDBJ databases">
        <authorList>
            <person name="Varghese N."/>
            <person name="Submissions S."/>
        </authorList>
    </citation>
    <scope>NUCLEOTIDE SEQUENCE [LARGE SCALE GENOMIC DNA]</scope>
    <source>
        <strain evidence="9">DSM 19741</strain>
    </source>
</reference>
<proteinExistence type="inferred from homology"/>
<dbReference type="Gene3D" id="1.10.630.10">
    <property type="entry name" value="Cytochrome P450"/>
    <property type="match status" value="1"/>
</dbReference>
<keyword evidence="4 7" id="KW-0560">Oxidoreductase</keyword>
<evidence type="ECO:0000256" key="6">
    <source>
        <dbReference type="ARBA" id="ARBA00023033"/>
    </source>
</evidence>
<dbReference type="PROSITE" id="PS00086">
    <property type="entry name" value="CYTOCHROME_P450"/>
    <property type="match status" value="1"/>
</dbReference>
<dbReference type="InterPro" id="IPR036396">
    <property type="entry name" value="Cyt_P450_sf"/>
</dbReference>
<dbReference type="PRINTS" id="PR00359">
    <property type="entry name" value="BP450"/>
</dbReference>
<dbReference type="RefSeq" id="WP_072991079.1">
    <property type="nucleotide sequence ID" value="NZ_FQWE01000005.1"/>
</dbReference>
<evidence type="ECO:0000256" key="3">
    <source>
        <dbReference type="ARBA" id="ARBA00022723"/>
    </source>
</evidence>
<evidence type="ECO:0000313" key="9">
    <source>
        <dbReference type="Proteomes" id="UP000184036"/>
    </source>
</evidence>
<gene>
    <name evidence="8" type="ORF">SAMN05444396_105173</name>
</gene>